<comment type="catalytic activity">
    <reaction evidence="1">
        <text>citrate = oxaloacetate + acetate</text>
        <dbReference type="Rhea" id="RHEA:10760"/>
        <dbReference type="ChEBI" id="CHEBI:16452"/>
        <dbReference type="ChEBI" id="CHEBI:16947"/>
        <dbReference type="ChEBI" id="CHEBI:30089"/>
        <dbReference type="EC" id="4.1.3.6"/>
    </reaction>
</comment>
<dbReference type="EC" id="2.8.3.10" evidence="1"/>
<dbReference type="GO" id="GO:0008815">
    <property type="term" value="F:citrate (pro-3S)-lyase activity"/>
    <property type="evidence" value="ECO:0007669"/>
    <property type="project" value="UniProtKB-UniRule"/>
</dbReference>
<dbReference type="Pfam" id="PF04223">
    <property type="entry name" value="CitF"/>
    <property type="match status" value="1"/>
</dbReference>
<dbReference type="AlphaFoldDB" id="A0A1Y1CQ74"/>
<dbReference type="PANTHER" id="PTHR40596">
    <property type="entry name" value="CITRATE LYASE ALPHA CHAIN"/>
    <property type="match status" value="1"/>
</dbReference>
<comment type="subcellular location">
    <subcellularLocation>
        <location evidence="1">Cytoplasm</location>
    </subcellularLocation>
</comment>
<protein>
    <recommendedName>
        <fullName evidence="1">Citrate lyase alpha chain</fullName>
        <shortName evidence="1">Citrase alpha chain</shortName>
        <ecNumber evidence="1">2.8.3.10</ecNumber>
        <ecNumber evidence="1">4.1.3.6</ecNumber>
    </recommendedName>
    <alternativeName>
        <fullName evidence="1">Citrate (pro-3S)-lyase alpha chain</fullName>
    </alternativeName>
    <alternativeName>
        <fullName evidence="1">Citrate CoA-transferase subunit</fullName>
    </alternativeName>
</protein>
<keyword evidence="1 2" id="KW-0456">Lyase</keyword>
<gene>
    <name evidence="2" type="ORF">ALGA_3101</name>
</gene>
<dbReference type="EC" id="4.1.3.6" evidence="1"/>
<dbReference type="EMBL" id="AP018042">
    <property type="protein sequence ID" value="BAX81401.1"/>
    <property type="molecule type" value="Genomic_DNA"/>
</dbReference>
<dbReference type="SUPFAM" id="SSF100950">
    <property type="entry name" value="NagB/RpiA/CoA transferase-like"/>
    <property type="match status" value="2"/>
</dbReference>
<proteinExistence type="predicted"/>
<dbReference type="InterPro" id="IPR006472">
    <property type="entry name" value="Citrate_lyase_asu"/>
</dbReference>
<dbReference type="Proteomes" id="UP000218267">
    <property type="component" value="Chromosome"/>
</dbReference>
<dbReference type="GO" id="GO:0006084">
    <property type="term" value="P:acetyl-CoA metabolic process"/>
    <property type="evidence" value="ECO:0007669"/>
    <property type="project" value="UniProtKB-UniRule"/>
</dbReference>
<dbReference type="OrthoDB" id="9767643at2"/>
<dbReference type="KEGG" id="mbas:ALGA_3101"/>
<dbReference type="GO" id="GO:0005737">
    <property type="term" value="C:cytoplasm"/>
    <property type="evidence" value="ECO:0007669"/>
    <property type="project" value="UniProtKB-SubCell"/>
</dbReference>
<dbReference type="RefSeq" id="WP_096430767.1">
    <property type="nucleotide sequence ID" value="NZ_AP018042.1"/>
</dbReference>
<dbReference type="PANTHER" id="PTHR40596:SF1">
    <property type="entry name" value="CITRATE LYASE ALPHA CHAIN"/>
    <property type="match status" value="1"/>
</dbReference>
<dbReference type="NCBIfam" id="TIGR01584">
    <property type="entry name" value="citF"/>
    <property type="match status" value="1"/>
</dbReference>
<evidence type="ECO:0000313" key="3">
    <source>
        <dbReference type="Proteomes" id="UP000218267"/>
    </source>
</evidence>
<name>A0A1Y1CQ74_9BACT</name>
<evidence type="ECO:0000256" key="1">
    <source>
        <dbReference type="PIRNR" id="PIRNR009451"/>
    </source>
</evidence>
<dbReference type="Gene3D" id="3.40.1080.10">
    <property type="entry name" value="Glutaconate Coenzyme A-transferase"/>
    <property type="match status" value="2"/>
</dbReference>
<comment type="catalytic activity">
    <reaction evidence="1">
        <text>citrate + acetyl-CoA = (3S)-citryl-CoA + acetate</text>
        <dbReference type="Rhea" id="RHEA:19405"/>
        <dbReference type="ChEBI" id="CHEBI:16947"/>
        <dbReference type="ChEBI" id="CHEBI:30089"/>
        <dbReference type="ChEBI" id="CHEBI:57288"/>
        <dbReference type="ChEBI" id="CHEBI:57321"/>
        <dbReference type="EC" id="2.8.3.10"/>
    </reaction>
</comment>
<reference evidence="2 3" key="1">
    <citation type="journal article" date="2018" name="Mar. Genomics">
        <title>Complete genome sequence of Marinifilaceae bacterium strain SPP2, isolated from the Antarctic marine sediment.</title>
        <authorList>
            <person name="Watanabe M."/>
            <person name="Kojima H."/>
            <person name="Fukui M."/>
        </authorList>
    </citation>
    <scope>NUCLEOTIDE SEQUENCE [LARGE SCALE GENOMIC DNA]</scope>
    <source>
        <strain evidence="2 3">SPP2</strain>
    </source>
</reference>
<sequence>MKNAIGVEIPEYIEGLGKLEPFQGVWSSIIEDEVPVTNISRTLKAKKPHASKLCKNLEEAIKKCKPFDGMTLTCHHHLRGGDGVLMQTIKILDEMGIKDITLASSSLTSAHDGLVSYLEKGMITRIFTSGIRGALGDAISVGKLKYPAVIHSHGGRVRDFLTGRIKPDLSVLAASAADEEGNATGAHGPSAFGSMGYADIDARYSRNVIIVTDNLVDYPCIPSTIRQHFIDYVVKVDSIGDATKIASGTTRITNSPMDLRIARIAATVIEHSGLFKNGMSFQVGAGGASLAVAKFLREDMKRKEIIGSFMIGGVTSYGVDMLNEGLFHSIFDVQSFDAAVSTSVLNNPNHIEISCDQYANPNNCGSMTNKLDVVVLGALEVDVDFNVNVITGASGEIRGASGGHSDTASGANLTVVVCPAFRGRLPIVKDRVHTVVTPGESVDVIVTERGVCVNPSKPNLAAALKKAGLKVVDIRDLKEEVECMTGVPAEKQLGDKIVALVEYRDGTIIDVIYNVENLS</sequence>
<dbReference type="InterPro" id="IPR037171">
    <property type="entry name" value="NagB/RpiA_transferase-like"/>
</dbReference>
<dbReference type="PIRSF" id="PIRSF009451">
    <property type="entry name" value="Citrt_lyas_alpha"/>
    <property type="match status" value="1"/>
</dbReference>
<dbReference type="GO" id="GO:0009346">
    <property type="term" value="C:ATP-independent citrate lyase complex"/>
    <property type="evidence" value="ECO:0007669"/>
    <property type="project" value="UniProtKB-UniRule"/>
</dbReference>
<organism evidence="2 3">
    <name type="scientific">Labilibaculum antarcticum</name>
    <dbReference type="NCBI Taxonomy" id="1717717"/>
    <lineage>
        <taxon>Bacteria</taxon>
        <taxon>Pseudomonadati</taxon>
        <taxon>Bacteroidota</taxon>
        <taxon>Bacteroidia</taxon>
        <taxon>Marinilabiliales</taxon>
        <taxon>Marinifilaceae</taxon>
        <taxon>Labilibaculum</taxon>
    </lineage>
</organism>
<dbReference type="GO" id="GO:0008814">
    <property type="term" value="F:citrate CoA-transferase activity"/>
    <property type="evidence" value="ECO:0007669"/>
    <property type="project" value="UniProtKB-UniRule"/>
</dbReference>
<keyword evidence="1" id="KW-0963">Cytoplasm</keyword>
<evidence type="ECO:0000313" key="2">
    <source>
        <dbReference type="EMBL" id="BAX81401.1"/>
    </source>
</evidence>
<accession>A0A1Y1CQ74</accession>
<keyword evidence="3" id="KW-1185">Reference proteome</keyword>
<reference evidence="3" key="2">
    <citation type="journal article" date="2020" name="Antonie Van Leeuwenhoek">
        <title>Labilibaculum antarcticum sp. nov., a novel facultative anaerobic, psychrotorelant bacterium isolated from marine sediment of Antarctica.</title>
        <authorList>
            <person name="Watanabe M."/>
            <person name="Kojima H."/>
            <person name="Fukui M."/>
        </authorList>
    </citation>
    <scope>NUCLEOTIDE SEQUENCE [LARGE SCALE GENOMIC DNA]</scope>
    <source>
        <strain evidence="3">SPP2</strain>
    </source>
</reference>
<keyword evidence="1" id="KW-0808">Transferase</keyword>